<evidence type="ECO:0000256" key="5">
    <source>
        <dbReference type="ARBA" id="ARBA00023295"/>
    </source>
</evidence>
<dbReference type="InterPro" id="IPR052176">
    <property type="entry name" value="Glycosyl_Hydrlase_43_Enz"/>
</dbReference>
<comment type="similarity">
    <text evidence="1 8">Belongs to the glycosyl hydrolase 43 family.</text>
</comment>
<keyword evidence="4" id="KW-0119">Carbohydrate metabolism</keyword>
<evidence type="ECO:0000256" key="2">
    <source>
        <dbReference type="ARBA" id="ARBA00022651"/>
    </source>
</evidence>
<reference evidence="11" key="1">
    <citation type="submission" date="2016-03" db="EMBL/GenBank/DDBJ databases">
        <title>Complete genome sequence of the type strain Actinoalloteichus hymeniacidonis DSM 45092.</title>
        <authorList>
            <person name="Schaffert L."/>
            <person name="Albersmeier A."/>
            <person name="Winkler A."/>
            <person name="Kalinowski J."/>
            <person name="Zotchev S."/>
            <person name="Ruckert C."/>
        </authorList>
    </citation>
    <scope>NUCLEOTIDE SEQUENCE [LARGE SCALE GENOMIC DNA]</scope>
    <source>
        <strain evidence="11">HPA177(T) (DSM 45092(T))</strain>
    </source>
</reference>
<feature type="active site" description="Proton donor" evidence="6">
    <location>
        <position position="218"/>
    </location>
</feature>
<accession>A0AAC9HQT0</accession>
<evidence type="ECO:0000256" key="9">
    <source>
        <dbReference type="SAM" id="SignalP"/>
    </source>
</evidence>
<organism evidence="10 11">
    <name type="scientific">Actinoalloteichus hymeniacidonis</name>
    <dbReference type="NCBI Taxonomy" id="340345"/>
    <lineage>
        <taxon>Bacteria</taxon>
        <taxon>Bacillati</taxon>
        <taxon>Actinomycetota</taxon>
        <taxon>Actinomycetes</taxon>
        <taxon>Pseudonocardiales</taxon>
        <taxon>Pseudonocardiaceae</taxon>
        <taxon>Actinoalloteichus</taxon>
    </lineage>
</organism>
<evidence type="ECO:0000313" key="11">
    <source>
        <dbReference type="Proteomes" id="UP000095210"/>
    </source>
</evidence>
<dbReference type="Pfam" id="PF04616">
    <property type="entry name" value="Glyco_hydro_43"/>
    <property type="match status" value="1"/>
</dbReference>
<feature type="chain" id="PRO_5042172851" evidence="9">
    <location>
        <begin position="21"/>
        <end position="320"/>
    </location>
</feature>
<evidence type="ECO:0000256" key="7">
    <source>
        <dbReference type="PIRSR" id="PIRSR606710-2"/>
    </source>
</evidence>
<protein>
    <submittedName>
        <fullName evidence="10">Glycosyl hydrolase family 43</fullName>
    </submittedName>
</protein>
<dbReference type="PANTHER" id="PTHR43772:SF2">
    <property type="entry name" value="PUTATIVE (AFU_ORTHOLOGUE AFUA_2G04480)-RELATED"/>
    <property type="match status" value="1"/>
</dbReference>
<keyword evidence="9" id="KW-0732">Signal</keyword>
<dbReference type="GO" id="GO:0045493">
    <property type="term" value="P:xylan catabolic process"/>
    <property type="evidence" value="ECO:0007669"/>
    <property type="project" value="UniProtKB-KW"/>
</dbReference>
<dbReference type="GO" id="GO:0004553">
    <property type="term" value="F:hydrolase activity, hydrolyzing O-glycosyl compounds"/>
    <property type="evidence" value="ECO:0007669"/>
    <property type="project" value="InterPro"/>
</dbReference>
<evidence type="ECO:0000256" key="4">
    <source>
        <dbReference type="ARBA" id="ARBA00023277"/>
    </source>
</evidence>
<dbReference type="CDD" id="cd18618">
    <property type="entry name" value="GH43_Xsa43E-like"/>
    <property type="match status" value="1"/>
</dbReference>
<dbReference type="KEGG" id="ahm:TL08_13685"/>
<dbReference type="InterPro" id="IPR023296">
    <property type="entry name" value="Glyco_hydro_beta-prop_sf"/>
</dbReference>
<dbReference type="EMBL" id="CP014859">
    <property type="protein sequence ID" value="AOS63551.1"/>
    <property type="molecule type" value="Genomic_DNA"/>
</dbReference>
<keyword evidence="5 8" id="KW-0326">Glycosidase</keyword>
<evidence type="ECO:0000256" key="1">
    <source>
        <dbReference type="ARBA" id="ARBA00009865"/>
    </source>
</evidence>
<dbReference type="AlphaFoldDB" id="A0AAC9HQT0"/>
<feature type="site" description="Important for catalytic activity, responsible for pKa modulation of the active site Glu and correct orientation of both the proton donor and substrate" evidence="7">
    <location>
        <position position="170"/>
    </location>
</feature>
<keyword evidence="2" id="KW-0858">Xylan degradation</keyword>
<evidence type="ECO:0000256" key="8">
    <source>
        <dbReference type="RuleBase" id="RU361187"/>
    </source>
</evidence>
<evidence type="ECO:0000256" key="3">
    <source>
        <dbReference type="ARBA" id="ARBA00022801"/>
    </source>
</evidence>
<sequence length="320" mass="34986">MGLGATVAAATLSGGLVANAAALPRSGGQRAAQQWSNPIIQHIHTADPAVLVHQDRVYLYAGRDVAPPEAGDFLINDWHVFSSDDLSTWIDHGVRLSWRDFSWSDGAAYASQCVERDGRFYWYVPISDRGPAWFSIGVAVGDSPLGPFRDARGTPLVSGSDPGAPTLNIDPTVFVDEDGQAHLYWGSWWELRYAPLADDMISLSGPVQTITGLPGFWEAPFLHRRGDLHYLSYAAGGNPATIDYATSPSPTGPWTFRGTVNGRVSSPTNHQAFFEFRGQWYIAYHTSDLPGGTQFRRSVCVDRVEYDAAGLMRPVQQTRG</sequence>
<feature type="signal peptide" evidence="9">
    <location>
        <begin position="1"/>
        <end position="20"/>
    </location>
</feature>
<name>A0AAC9HQT0_9PSEU</name>
<gene>
    <name evidence="10" type="ORF">TL08_13685</name>
</gene>
<dbReference type="SUPFAM" id="SSF75005">
    <property type="entry name" value="Arabinanase/levansucrase/invertase"/>
    <property type="match status" value="1"/>
</dbReference>
<dbReference type="RefSeq" id="WP_084643664.1">
    <property type="nucleotide sequence ID" value="NZ_CP014859.1"/>
</dbReference>
<evidence type="ECO:0000256" key="6">
    <source>
        <dbReference type="PIRSR" id="PIRSR606710-1"/>
    </source>
</evidence>
<feature type="active site" description="Proton acceptor" evidence="6">
    <location>
        <position position="47"/>
    </location>
</feature>
<dbReference type="InterPro" id="IPR006710">
    <property type="entry name" value="Glyco_hydro_43"/>
</dbReference>
<dbReference type="Gene3D" id="2.115.10.20">
    <property type="entry name" value="Glycosyl hydrolase domain, family 43"/>
    <property type="match status" value="1"/>
</dbReference>
<evidence type="ECO:0000313" key="10">
    <source>
        <dbReference type="EMBL" id="AOS63551.1"/>
    </source>
</evidence>
<keyword evidence="2" id="KW-0624">Polysaccharide degradation</keyword>
<keyword evidence="11" id="KW-1185">Reference proteome</keyword>
<proteinExistence type="inferred from homology"/>
<dbReference type="Proteomes" id="UP000095210">
    <property type="component" value="Chromosome"/>
</dbReference>
<keyword evidence="3 8" id="KW-0378">Hydrolase</keyword>
<dbReference type="PANTHER" id="PTHR43772">
    <property type="entry name" value="ENDO-1,4-BETA-XYLANASE"/>
    <property type="match status" value="1"/>
</dbReference>